<reference evidence="3" key="1">
    <citation type="submission" date="2016-10" db="EMBL/GenBank/DDBJ databases">
        <authorList>
            <person name="Varghese N."/>
            <person name="Submissions S."/>
        </authorList>
    </citation>
    <scope>NUCLEOTIDE SEQUENCE [LARGE SCALE GENOMIC DNA]</scope>
    <source>
        <strain evidence="3">DSM 22361</strain>
    </source>
</reference>
<evidence type="ECO:0000313" key="2">
    <source>
        <dbReference type="EMBL" id="SEG13313.1"/>
    </source>
</evidence>
<evidence type="ECO:0008006" key="4">
    <source>
        <dbReference type="Google" id="ProtNLM"/>
    </source>
</evidence>
<evidence type="ECO:0000313" key="3">
    <source>
        <dbReference type="Proteomes" id="UP000236731"/>
    </source>
</evidence>
<proteinExistence type="predicted"/>
<dbReference type="Proteomes" id="UP000236731">
    <property type="component" value="Unassembled WGS sequence"/>
</dbReference>
<evidence type="ECO:0000256" key="1">
    <source>
        <dbReference type="SAM" id="SignalP"/>
    </source>
</evidence>
<dbReference type="PROSITE" id="PS51257">
    <property type="entry name" value="PROKAR_LIPOPROTEIN"/>
    <property type="match status" value="1"/>
</dbReference>
<feature type="signal peptide" evidence="1">
    <location>
        <begin position="1"/>
        <end position="23"/>
    </location>
</feature>
<organism evidence="2 3">
    <name type="scientific">Sphingobacterium lactis</name>
    <dbReference type="NCBI Taxonomy" id="797291"/>
    <lineage>
        <taxon>Bacteria</taxon>
        <taxon>Pseudomonadati</taxon>
        <taxon>Bacteroidota</taxon>
        <taxon>Sphingobacteriia</taxon>
        <taxon>Sphingobacteriales</taxon>
        <taxon>Sphingobacteriaceae</taxon>
        <taxon>Sphingobacterium</taxon>
    </lineage>
</organism>
<dbReference type="EMBL" id="FNUT01000005">
    <property type="protein sequence ID" value="SEG13313.1"/>
    <property type="molecule type" value="Genomic_DNA"/>
</dbReference>
<gene>
    <name evidence="2" type="ORF">SAMN05421877_10565</name>
</gene>
<keyword evidence="3" id="KW-1185">Reference proteome</keyword>
<protein>
    <recommendedName>
        <fullName evidence="4">Fimbrillin-like</fullName>
    </recommendedName>
</protein>
<dbReference type="RefSeq" id="WP_103905988.1">
    <property type="nucleotide sequence ID" value="NZ_CP049246.1"/>
</dbReference>
<dbReference type="OrthoDB" id="692440at2"/>
<keyword evidence="1" id="KW-0732">Signal</keyword>
<feature type="chain" id="PRO_5009289678" description="Fimbrillin-like" evidence="1">
    <location>
        <begin position="24"/>
        <end position="608"/>
    </location>
</feature>
<dbReference type="AlphaFoldDB" id="A0A1H5XNW2"/>
<accession>A0A1H5XNW2</accession>
<sequence length="608" mass="66097">MKPIFNKTIPFAIVLFVSSIFMACNKENGDSSSGTTQLVVELAGITDGPDNNASAEINPIRSNRIKASASGSRSGTSNGIAIGQLALGQGDDLSYISGSKTVGYNSPATAESVFDEQPRELKSAVKKAATTPMGTDIKYRVLFFKGTDTTPFAIVDGAAGVNRNTVDITPGKIPGVNTGTNIRWVAYSYNSKNALPPYTTTTATNNAVLMNPVSSTMPDLLYKSGTIVAKLGENRINLTLSRVMAKMRISINLSGAGRTIESATANIAAGSRNQGYFNLNTGKFERVTNATSGLNLQVTSTTTDKKIITFTDFYTVPTGYNAIYFNLTTLTVKGTSGIIQTNQNPKTYTFDPLNKQPKAGRTLLTEIAFTESPLVRFGLEYSRGYLYYDKHATTYKYNMLESEAVISDYTTPEGMLKYYFRNRKLLPVPEGTDDPEGDPCQKVNPLNFWMTPISLRAPFANGEPVHVGPYPTNNGDLGANTMTGAGGKRYWYLAARDESEIPADPGLYSYPEVRLLALGYRASHTATAPSDFKSPSDSPAAPAGLYLLGRNVAMQYKILKTGWNGDAYFNWTSLNTRNTPYSTQGFPLRCSRNYDFPAAPQSPFNWPN</sequence>
<name>A0A1H5XNW2_9SPHI</name>